<evidence type="ECO:0000256" key="2">
    <source>
        <dbReference type="SAM" id="SignalP"/>
    </source>
</evidence>
<dbReference type="Proteomes" id="UP000214747">
    <property type="component" value="Unassembled WGS sequence"/>
</dbReference>
<sequence>MLAITLMARSLPTYAACTSVLTALLCGGCFAHLLLRERRGLPESPRKSAMLATLIVCVFLAGLSDAGLAKDQGVDSLSMAMSALRHGVLPLGIFTYWLVFCGPVMLVWRTVLPFGPMLGWLGFAVMQSTQARQLRFPWRAPGWPTWSDAAMLAGLMVVLFAVGLLVLKVVKACLVDAGRRSRAFGDWDEAKASRSLR</sequence>
<proteinExistence type="predicted"/>
<comment type="caution">
    <text evidence="3">The sequence shown here is derived from an EMBL/GenBank/DDBJ whole genome shotgun (WGS) entry which is preliminary data.</text>
</comment>
<name>A0A225SQ76_9BURK</name>
<accession>A0A225SQ76</accession>
<feature type="transmembrane region" description="Helical" evidence="1">
    <location>
        <begin position="149"/>
        <end position="170"/>
    </location>
</feature>
<keyword evidence="1" id="KW-0812">Transmembrane</keyword>
<evidence type="ECO:0000256" key="1">
    <source>
        <dbReference type="SAM" id="Phobius"/>
    </source>
</evidence>
<evidence type="ECO:0000313" key="3">
    <source>
        <dbReference type="EMBL" id="OWY33167.1"/>
    </source>
</evidence>
<reference evidence="3 4" key="1">
    <citation type="journal article" date="2010" name="Int. J. Syst. Evol. Microbiol.">
        <title>Reclassification of Herbaspirillum putei as a later heterotypic synonym of Herbaspirillum huttiense, with the description of H. huttiense subsp. huttiense subsp. nov. and H. huttiense subsp. putei subsp. nov., comb. nov., and description of Herbaspirillum aquaticum sp. nov.</title>
        <authorList>
            <person name="Dobritsa A.P."/>
            <person name="Reddy M.C."/>
            <person name="Samadpour M."/>
        </authorList>
    </citation>
    <scope>NUCLEOTIDE SEQUENCE [LARGE SCALE GENOMIC DNA]</scope>
    <source>
        <strain evidence="3 4">IEH 4430</strain>
    </source>
</reference>
<feature type="transmembrane region" description="Helical" evidence="1">
    <location>
        <begin position="88"/>
        <end position="108"/>
    </location>
</feature>
<feature type="chain" id="PRO_5013211553" evidence="2">
    <location>
        <begin position="16"/>
        <end position="197"/>
    </location>
</feature>
<keyword evidence="1" id="KW-0472">Membrane</keyword>
<organism evidence="3 4">
    <name type="scientific">Herbaspirillum aquaticum</name>
    <dbReference type="NCBI Taxonomy" id="568783"/>
    <lineage>
        <taxon>Bacteria</taxon>
        <taxon>Pseudomonadati</taxon>
        <taxon>Pseudomonadota</taxon>
        <taxon>Betaproteobacteria</taxon>
        <taxon>Burkholderiales</taxon>
        <taxon>Oxalobacteraceae</taxon>
        <taxon>Herbaspirillum</taxon>
    </lineage>
</organism>
<feature type="transmembrane region" description="Helical" evidence="1">
    <location>
        <begin position="47"/>
        <end position="68"/>
    </location>
</feature>
<keyword evidence="4" id="KW-1185">Reference proteome</keyword>
<keyword evidence="2" id="KW-0732">Signal</keyword>
<gene>
    <name evidence="3" type="ORF">CEJ45_18500</name>
</gene>
<keyword evidence="1" id="KW-1133">Transmembrane helix</keyword>
<feature type="signal peptide" evidence="2">
    <location>
        <begin position="1"/>
        <end position="15"/>
    </location>
</feature>
<dbReference type="AlphaFoldDB" id="A0A225SQ76"/>
<dbReference type="EMBL" id="NJGV01000020">
    <property type="protein sequence ID" value="OWY33167.1"/>
    <property type="molecule type" value="Genomic_DNA"/>
</dbReference>
<protein>
    <submittedName>
        <fullName evidence="3">Uncharacterized protein</fullName>
    </submittedName>
</protein>
<evidence type="ECO:0000313" key="4">
    <source>
        <dbReference type="Proteomes" id="UP000214747"/>
    </source>
</evidence>